<evidence type="ECO:0000313" key="4">
    <source>
        <dbReference type="Proteomes" id="UP000230750"/>
    </source>
</evidence>
<gene>
    <name evidence="3" type="ORF">BSL78_18070</name>
</gene>
<dbReference type="GO" id="GO:0003924">
    <property type="term" value="F:GTPase activity"/>
    <property type="evidence" value="ECO:0007669"/>
    <property type="project" value="InterPro"/>
</dbReference>
<dbReference type="InterPro" id="IPR032835">
    <property type="entry name" value="RhoGAP-FF1"/>
</dbReference>
<dbReference type="GO" id="GO:0005096">
    <property type="term" value="F:GTPase activator activity"/>
    <property type="evidence" value="ECO:0007669"/>
    <property type="project" value="TreeGrafter"/>
</dbReference>
<accession>A0A2G8KAT3</accession>
<dbReference type="GO" id="GO:0005525">
    <property type="term" value="F:GTP binding"/>
    <property type="evidence" value="ECO:0007669"/>
    <property type="project" value="InterPro"/>
</dbReference>
<keyword evidence="4" id="KW-1185">Reference proteome</keyword>
<dbReference type="PANTHER" id="PTHR46005">
    <property type="entry name" value="RHO GTPASE-ACTIVATING PROTEIN 190"/>
    <property type="match status" value="1"/>
</dbReference>
<dbReference type="AlphaFoldDB" id="A0A2G8KAT3"/>
<feature type="compositionally biased region" description="Polar residues" evidence="1">
    <location>
        <begin position="738"/>
        <end position="757"/>
    </location>
</feature>
<dbReference type="InterPro" id="IPR001806">
    <property type="entry name" value="Small_GTPase"/>
</dbReference>
<feature type="region of interest" description="Disordered" evidence="1">
    <location>
        <begin position="734"/>
        <end position="768"/>
    </location>
</feature>
<dbReference type="InterPro" id="IPR051978">
    <property type="entry name" value="Rho-GAP_domain"/>
</dbReference>
<dbReference type="EMBL" id="MRZV01000736">
    <property type="protein sequence ID" value="PIK45083.1"/>
    <property type="molecule type" value="Genomic_DNA"/>
</dbReference>
<evidence type="ECO:0000256" key="1">
    <source>
        <dbReference type="SAM" id="MobiDB-lite"/>
    </source>
</evidence>
<feature type="domain" description="PG1 pseudoGTPase" evidence="2">
    <location>
        <begin position="454"/>
        <end position="626"/>
    </location>
</feature>
<dbReference type="GO" id="GO:0008361">
    <property type="term" value="P:regulation of cell size"/>
    <property type="evidence" value="ECO:0007669"/>
    <property type="project" value="TreeGrafter"/>
</dbReference>
<organism evidence="3 4">
    <name type="scientific">Stichopus japonicus</name>
    <name type="common">Sea cucumber</name>
    <dbReference type="NCBI Taxonomy" id="307972"/>
    <lineage>
        <taxon>Eukaryota</taxon>
        <taxon>Metazoa</taxon>
        <taxon>Echinodermata</taxon>
        <taxon>Eleutherozoa</taxon>
        <taxon>Echinozoa</taxon>
        <taxon>Holothuroidea</taxon>
        <taxon>Aspidochirotacea</taxon>
        <taxon>Aspidochirotida</taxon>
        <taxon>Stichopodidae</taxon>
        <taxon>Apostichopus</taxon>
    </lineage>
</organism>
<dbReference type="Pfam" id="PF00071">
    <property type="entry name" value="Ras"/>
    <property type="match status" value="1"/>
</dbReference>
<dbReference type="GO" id="GO:0005829">
    <property type="term" value="C:cytosol"/>
    <property type="evidence" value="ECO:0007669"/>
    <property type="project" value="TreeGrafter"/>
</dbReference>
<dbReference type="Pfam" id="PF23083">
    <property type="entry name" value="FF_RHG35_4th"/>
    <property type="match status" value="1"/>
</dbReference>
<dbReference type="OrthoDB" id="9994905at2759"/>
<dbReference type="GO" id="GO:0050770">
    <property type="term" value="P:regulation of axonogenesis"/>
    <property type="evidence" value="ECO:0007669"/>
    <property type="project" value="TreeGrafter"/>
</dbReference>
<dbReference type="GO" id="GO:0007266">
    <property type="term" value="P:Rho protein signal transduction"/>
    <property type="evidence" value="ECO:0007669"/>
    <property type="project" value="TreeGrafter"/>
</dbReference>
<dbReference type="Gene3D" id="1.10.10.440">
    <property type="entry name" value="FF domain"/>
    <property type="match status" value="1"/>
</dbReference>
<feature type="compositionally biased region" description="Acidic residues" evidence="1">
    <location>
        <begin position="712"/>
        <end position="729"/>
    </location>
</feature>
<feature type="compositionally biased region" description="Polar residues" evidence="1">
    <location>
        <begin position="811"/>
        <end position="831"/>
    </location>
</feature>
<feature type="region of interest" description="Disordered" evidence="1">
    <location>
        <begin position="710"/>
        <end position="729"/>
    </location>
</feature>
<name>A0A2G8KAT3_STIJA</name>
<evidence type="ECO:0000259" key="2">
    <source>
        <dbReference type="PROSITE" id="PS51852"/>
    </source>
</evidence>
<comment type="caution">
    <text evidence="3">The sequence shown here is derived from an EMBL/GenBank/DDBJ whole genome shotgun (WGS) entry which is preliminary data.</text>
</comment>
<dbReference type="Proteomes" id="UP000230750">
    <property type="component" value="Unassembled WGS sequence"/>
</dbReference>
<proteinExistence type="predicted"/>
<dbReference type="SUPFAM" id="SSF52540">
    <property type="entry name" value="P-loop containing nucleoside triphosphate hydrolases"/>
    <property type="match status" value="1"/>
</dbReference>
<protein>
    <submittedName>
        <fullName evidence="3">Putative rho GTPase-activating protein 35</fullName>
    </submittedName>
</protein>
<dbReference type="PROSITE" id="PS51852">
    <property type="entry name" value="PG1"/>
    <property type="match status" value="1"/>
</dbReference>
<reference evidence="3 4" key="1">
    <citation type="journal article" date="2017" name="PLoS Biol.">
        <title>The sea cucumber genome provides insights into morphological evolution and visceral regeneration.</title>
        <authorList>
            <person name="Zhang X."/>
            <person name="Sun L."/>
            <person name="Yuan J."/>
            <person name="Sun Y."/>
            <person name="Gao Y."/>
            <person name="Zhang L."/>
            <person name="Li S."/>
            <person name="Dai H."/>
            <person name="Hamel J.F."/>
            <person name="Liu C."/>
            <person name="Yu Y."/>
            <person name="Liu S."/>
            <person name="Lin W."/>
            <person name="Guo K."/>
            <person name="Jin S."/>
            <person name="Xu P."/>
            <person name="Storey K.B."/>
            <person name="Huan P."/>
            <person name="Zhang T."/>
            <person name="Zhou Y."/>
            <person name="Zhang J."/>
            <person name="Lin C."/>
            <person name="Li X."/>
            <person name="Xing L."/>
            <person name="Huo D."/>
            <person name="Sun M."/>
            <person name="Wang L."/>
            <person name="Mercier A."/>
            <person name="Li F."/>
            <person name="Yang H."/>
            <person name="Xiang J."/>
        </authorList>
    </citation>
    <scope>NUCLEOTIDE SEQUENCE [LARGE SCALE GENOMIC DNA]</scope>
    <source>
        <strain evidence="3">Shaxun</strain>
        <tissue evidence="3">Muscle</tissue>
    </source>
</reference>
<dbReference type="Gene3D" id="3.40.50.300">
    <property type="entry name" value="P-loop containing nucleotide triphosphate hydrolases"/>
    <property type="match status" value="1"/>
</dbReference>
<dbReference type="STRING" id="307972.A0A2G8KAT3"/>
<dbReference type="Pfam" id="PF19518">
    <property type="entry name" value="RhoGAP_pG1_pG2"/>
    <property type="match status" value="1"/>
</dbReference>
<dbReference type="CDD" id="cd22207">
    <property type="entry name" value="pseudoGTPaseD_p190RhoGAP"/>
    <property type="match status" value="1"/>
</dbReference>
<dbReference type="InterPro" id="IPR039007">
    <property type="entry name" value="pG1"/>
</dbReference>
<dbReference type="InterPro" id="IPR027417">
    <property type="entry name" value="P-loop_NTPase"/>
</dbReference>
<dbReference type="PANTHER" id="PTHR46005:SF4">
    <property type="entry name" value="RHO GTPASE-ACTIVATING PROTEIN 190"/>
    <property type="match status" value="1"/>
</dbReference>
<feature type="region of interest" description="Disordered" evidence="1">
    <location>
        <begin position="811"/>
        <end position="834"/>
    </location>
</feature>
<dbReference type="InterPro" id="IPR045786">
    <property type="entry name" value="RhoGAP_pG1_pG2"/>
</dbReference>
<sequence>MKGTDVFNVYSDEGSFPQDALPGGKFQVDGYLLVFDVSNVKGRNVNKQMEFVQKLHSSISRTRKPIVIVATKFDAMEETSLGSLRQFAREKKLSIVECSSQLNINVNLPFCTLAAMIDKNRSKPREMSYQEAFKRREEKVAAAKKKYTNLLESRVTDYRSIWSNTKAELEKLEDYQGHVVIAGTKSAKKLFRNHTKSLKEDHQQHKQNMYLANMPRMLLEIYPDLEAINGRYWPACRDALESSPHFDKWFIKLDQPWEDSEYIDTDELRIPFQLMTEPRLTARVEIYFQDHVHSLQEAKRKERYKSDFRTMLGNLRSIILPGSNFHEMRLNLENLECYQNLDEPERMAVFIAHQNEIFQQAREDFLELLLEKSDLFIKLDKSGKVLEQVNSLQDELSTDPRFMRLVKFPSERYVMIIKQFAFMHNLVTNSCYMHKQEQCVETQIREHAAVKLQRCNTLPIKLLLLGTDGLAVELAKEIRDLCKGGFQLNDTPMEIETEILDQKALTTDIQRRSFNFDGCISVFTSLQSFEYIKTTLELTKVQEAEEAAKVLQHIPVALMFGRDSSIPESDSALRDEAQGLAERIPDCSVVDLPEDGISPGRKFFPNQIISSVNSLNEMSTFRTFSYRISGIPALIVAISNDSYNSNSTLLDEGRKFAEKSESLEFLQARPNFLQQNLMSRKNRFLDVAFTRRKSTEKVHHDLFFADSITPSSDDEEYSDTTPDNELDDDFEMVPAFDQGSQGSSASRDDITSATEASSIGEGEDIGKRKSEMRKNLRLIGRKLGDKKKEERFLQSLEQLMESALLVSLSPDTVNPGETTADSKNQKQTTADEPQRKWWFKTRKPKGHLRGLMVEDIHL</sequence>
<dbReference type="InterPro" id="IPR057284">
    <property type="entry name" value="FF_RHG35_4th"/>
</dbReference>
<dbReference type="InterPro" id="IPR036517">
    <property type="entry name" value="FF_domain_sf"/>
</dbReference>
<evidence type="ECO:0000313" key="3">
    <source>
        <dbReference type="EMBL" id="PIK45083.1"/>
    </source>
</evidence>
<dbReference type="Pfam" id="PF16512">
    <property type="entry name" value="RhoGAP-FF1"/>
    <property type="match status" value="1"/>
</dbReference>